<name>A0A261G0B5_9BIFI</name>
<comment type="caution">
    <text evidence="5">The sequence shown here is derived from an EMBL/GenBank/DDBJ whole genome shotgun (WGS) entry which is preliminary data.</text>
</comment>
<dbReference type="PRINTS" id="PR00037">
    <property type="entry name" value="HTHLACR"/>
</dbReference>
<dbReference type="SUPFAM" id="SSF46785">
    <property type="entry name" value="Winged helix' DNA-binding domain"/>
    <property type="match status" value="1"/>
</dbReference>
<sequence length="450" mass="48828">MQQQESEEAMTVLTESATGVPEAGTSVDDKKYLPAERQDIILGMLSRGIVVRVDELARTLDTTPITVRRDLNTLANAGLIRRVRGGATALGDDVTSTASAISTGAYIDHTPAIARQPRNQSPTARHIMRPDLRAIPVDMTSTQNVPSSRASRYDATAPHELTPTLCGTIGVMFPEPSFNWPLTSQAIEKEASVHDLAAEARSTTYDNGDEVAIVEDLLNDSSVIGLILAPSVRMQGSDIWHWLADAPVPVVIAEREPPFGIDGLDMVMTDYRTGVRQAVELFVSLGHRRLALALTHTPVSNYIEDCWRSITGRLDYVEGTFVRTNVAPYDSVGVESVAKQALDTGTTAMLVHSDWLAMSLAQTLERHGAKVPDDISIISVDGYITPNSRPLTALRSAHKELGRACVDLLIARYLHPERPPQRVMIAPELVDRGSATATRQTANVAQSAAQ</sequence>
<dbReference type="GO" id="GO:0003700">
    <property type="term" value="F:DNA-binding transcription factor activity"/>
    <property type="evidence" value="ECO:0007669"/>
    <property type="project" value="InterPro"/>
</dbReference>
<organism evidence="5 6">
    <name type="scientific">Bifidobacterium hapali</name>
    <dbReference type="NCBI Taxonomy" id="1630172"/>
    <lineage>
        <taxon>Bacteria</taxon>
        <taxon>Bacillati</taxon>
        <taxon>Actinomycetota</taxon>
        <taxon>Actinomycetes</taxon>
        <taxon>Bifidobacteriales</taxon>
        <taxon>Bifidobacteriaceae</taxon>
        <taxon>Bifidobacterium</taxon>
    </lineage>
</organism>
<dbReference type="EMBL" id="MWWY01000020">
    <property type="protein sequence ID" value="OZG64685.1"/>
    <property type="molecule type" value="Genomic_DNA"/>
</dbReference>
<dbReference type="PANTHER" id="PTHR30146:SF109">
    <property type="entry name" value="HTH-TYPE TRANSCRIPTIONAL REGULATOR GALS"/>
    <property type="match status" value="1"/>
</dbReference>
<evidence type="ECO:0000313" key="6">
    <source>
        <dbReference type="Proteomes" id="UP000216074"/>
    </source>
</evidence>
<keyword evidence="6" id="KW-1185">Reference proteome</keyword>
<dbReference type="PROSITE" id="PS51000">
    <property type="entry name" value="HTH_DEOR_2"/>
    <property type="match status" value="1"/>
</dbReference>
<keyword evidence="1" id="KW-0805">Transcription regulation</keyword>
<reference evidence="5 6" key="1">
    <citation type="journal article" date="2017" name="BMC Genomics">
        <title>Comparative genomic and phylogenomic analyses of the Bifidobacteriaceae family.</title>
        <authorList>
            <person name="Lugli G.A."/>
            <person name="Milani C."/>
            <person name="Turroni F."/>
            <person name="Duranti S."/>
            <person name="Mancabelli L."/>
            <person name="Mangifesta M."/>
            <person name="Ferrario C."/>
            <person name="Modesto M."/>
            <person name="Mattarelli P."/>
            <person name="Jiri K."/>
            <person name="van Sinderen D."/>
            <person name="Ventura M."/>
        </authorList>
    </citation>
    <scope>NUCLEOTIDE SEQUENCE [LARGE SCALE GENOMIC DNA]</scope>
    <source>
        <strain evidence="5 6">DSM 100202</strain>
    </source>
</reference>
<evidence type="ECO:0000259" key="4">
    <source>
        <dbReference type="PROSITE" id="PS51000"/>
    </source>
</evidence>
<evidence type="ECO:0000313" key="5">
    <source>
        <dbReference type="EMBL" id="OZG64685.1"/>
    </source>
</evidence>
<dbReference type="InterPro" id="IPR018356">
    <property type="entry name" value="Tscrpt_reg_HTH_DeoR_CS"/>
</dbReference>
<dbReference type="CDD" id="cd06267">
    <property type="entry name" value="PBP1_LacI_sugar_binding-like"/>
    <property type="match status" value="1"/>
</dbReference>
<dbReference type="InterPro" id="IPR046335">
    <property type="entry name" value="LacI/GalR-like_sensor"/>
</dbReference>
<proteinExistence type="predicted"/>
<dbReference type="RefSeq" id="WP_094729553.1">
    <property type="nucleotide sequence ID" value="NZ_MWWY01000020.1"/>
</dbReference>
<dbReference type="SMART" id="SM00420">
    <property type="entry name" value="HTH_DEOR"/>
    <property type="match status" value="1"/>
</dbReference>
<dbReference type="Proteomes" id="UP000216074">
    <property type="component" value="Unassembled WGS sequence"/>
</dbReference>
<dbReference type="InterPro" id="IPR001034">
    <property type="entry name" value="DeoR_HTH"/>
</dbReference>
<dbReference type="PROSITE" id="PS00894">
    <property type="entry name" value="HTH_DEOR_1"/>
    <property type="match status" value="1"/>
</dbReference>
<protein>
    <submittedName>
        <fullName evidence="5">Periplasmic binding protein-like domain-containing protein</fullName>
    </submittedName>
</protein>
<dbReference type="AlphaFoldDB" id="A0A261G0B5"/>
<evidence type="ECO:0000256" key="2">
    <source>
        <dbReference type="ARBA" id="ARBA00023125"/>
    </source>
</evidence>
<dbReference type="OrthoDB" id="3252280at2"/>
<evidence type="ECO:0000256" key="3">
    <source>
        <dbReference type="ARBA" id="ARBA00023163"/>
    </source>
</evidence>
<dbReference type="InterPro" id="IPR036390">
    <property type="entry name" value="WH_DNA-bd_sf"/>
</dbReference>
<gene>
    <name evidence="5" type="ORF">BHAP_0915</name>
</gene>
<dbReference type="Gene3D" id="3.40.50.2300">
    <property type="match status" value="2"/>
</dbReference>
<dbReference type="Pfam" id="PF08220">
    <property type="entry name" value="HTH_DeoR"/>
    <property type="match status" value="1"/>
</dbReference>
<dbReference type="Pfam" id="PF13377">
    <property type="entry name" value="Peripla_BP_3"/>
    <property type="match status" value="1"/>
</dbReference>
<keyword evidence="2" id="KW-0238">DNA-binding</keyword>
<feature type="domain" description="HTH deoR-type" evidence="4">
    <location>
        <begin position="34"/>
        <end position="89"/>
    </location>
</feature>
<dbReference type="GO" id="GO:0000976">
    <property type="term" value="F:transcription cis-regulatory region binding"/>
    <property type="evidence" value="ECO:0007669"/>
    <property type="project" value="TreeGrafter"/>
</dbReference>
<keyword evidence="3" id="KW-0804">Transcription</keyword>
<accession>A0A261G0B5</accession>
<evidence type="ECO:0000256" key="1">
    <source>
        <dbReference type="ARBA" id="ARBA00023015"/>
    </source>
</evidence>
<dbReference type="SUPFAM" id="SSF53822">
    <property type="entry name" value="Periplasmic binding protein-like I"/>
    <property type="match status" value="1"/>
</dbReference>
<dbReference type="InterPro" id="IPR028082">
    <property type="entry name" value="Peripla_BP_I"/>
</dbReference>
<dbReference type="PANTHER" id="PTHR30146">
    <property type="entry name" value="LACI-RELATED TRANSCRIPTIONAL REPRESSOR"/>
    <property type="match status" value="1"/>
</dbReference>